<proteinExistence type="predicted"/>
<feature type="compositionally biased region" description="Polar residues" evidence="2">
    <location>
        <begin position="129"/>
        <end position="138"/>
    </location>
</feature>
<dbReference type="GO" id="GO:0003677">
    <property type="term" value="F:DNA binding"/>
    <property type="evidence" value="ECO:0007669"/>
    <property type="project" value="InterPro"/>
</dbReference>
<keyword evidence="6" id="KW-1185">Reference proteome</keyword>
<feature type="domain" description="BESS" evidence="4">
    <location>
        <begin position="170"/>
        <end position="209"/>
    </location>
</feature>
<dbReference type="InterPro" id="IPR004210">
    <property type="entry name" value="BESS_motif"/>
</dbReference>
<dbReference type="PANTHER" id="PTHR12243:SF69">
    <property type="entry name" value="SI:CH73-59F11.3"/>
    <property type="match status" value="1"/>
</dbReference>
<comment type="caution">
    <text evidence="5">The sequence shown here is derived from an EMBL/GenBank/DDBJ whole genome shotgun (WGS) entry which is preliminary data.</text>
</comment>
<feature type="domain" description="MADF" evidence="3">
    <location>
        <begin position="7"/>
        <end position="105"/>
    </location>
</feature>
<evidence type="ECO:0000259" key="3">
    <source>
        <dbReference type="PROSITE" id="PS51029"/>
    </source>
</evidence>
<sequence length="258" mass="30245">MDFDTEKFINEVRKRPPIWNTKCSQYSDKKLKQTAWEELANVYGAELQIKEKKQLVLNLQKKWRNIRDCFVKAHKAKQTKSGSAAKKKIPYIFYDKLLFLKDTISFKTTISNVTVVKEDVIEAAENDDTIPSNTSSCTPKRRKKNKNNNRVNKELIGVLNRNLERKNFEDDEDRLFFLSLVKEFKKIPDHMRIQTKLEILRVIKDGQFSEYPKSSWDYSNTYCEYQNAHYSRSKVPSQEIIENPIQVQSPSSTDSSDS</sequence>
<reference evidence="5 6" key="1">
    <citation type="submission" date="2023-11" db="EMBL/GenBank/DDBJ databases">
        <authorList>
            <person name="Hedman E."/>
            <person name="Englund M."/>
            <person name="Stromberg M."/>
            <person name="Nyberg Akerstrom W."/>
            <person name="Nylinder S."/>
            <person name="Jareborg N."/>
            <person name="Kallberg Y."/>
            <person name="Kronander E."/>
        </authorList>
    </citation>
    <scope>NUCLEOTIDE SEQUENCE [LARGE SCALE GENOMIC DNA]</scope>
</reference>
<dbReference type="GO" id="GO:0006357">
    <property type="term" value="P:regulation of transcription by RNA polymerase II"/>
    <property type="evidence" value="ECO:0007669"/>
    <property type="project" value="TreeGrafter"/>
</dbReference>
<name>A0AAV1L6E7_9NEOP</name>
<feature type="region of interest" description="Disordered" evidence="2">
    <location>
        <begin position="128"/>
        <end position="149"/>
    </location>
</feature>
<dbReference type="PANTHER" id="PTHR12243">
    <property type="entry name" value="MADF DOMAIN TRANSCRIPTION FACTOR"/>
    <property type="match status" value="1"/>
</dbReference>
<keyword evidence="1" id="KW-0539">Nucleus</keyword>
<dbReference type="AlphaFoldDB" id="A0AAV1L6E7"/>
<dbReference type="EMBL" id="CAVLGL010000085">
    <property type="protein sequence ID" value="CAK1589984.1"/>
    <property type="molecule type" value="Genomic_DNA"/>
</dbReference>
<dbReference type="PROSITE" id="PS51031">
    <property type="entry name" value="BESS"/>
    <property type="match status" value="1"/>
</dbReference>
<protein>
    <recommendedName>
        <fullName evidence="7">MADF domain-containing protein</fullName>
    </recommendedName>
</protein>
<dbReference type="Pfam" id="PF10545">
    <property type="entry name" value="MADF_DNA_bdg"/>
    <property type="match status" value="1"/>
</dbReference>
<dbReference type="SMART" id="SM00595">
    <property type="entry name" value="MADF"/>
    <property type="match status" value="1"/>
</dbReference>
<evidence type="ECO:0000256" key="1">
    <source>
        <dbReference type="PROSITE-ProRule" id="PRU00371"/>
    </source>
</evidence>
<evidence type="ECO:0000256" key="2">
    <source>
        <dbReference type="SAM" id="MobiDB-lite"/>
    </source>
</evidence>
<dbReference type="InterPro" id="IPR039353">
    <property type="entry name" value="TF_Adf1"/>
</dbReference>
<evidence type="ECO:0008006" key="7">
    <source>
        <dbReference type="Google" id="ProtNLM"/>
    </source>
</evidence>
<evidence type="ECO:0000313" key="6">
    <source>
        <dbReference type="Proteomes" id="UP001314205"/>
    </source>
</evidence>
<dbReference type="InterPro" id="IPR006578">
    <property type="entry name" value="MADF-dom"/>
</dbReference>
<comment type="subcellular location">
    <subcellularLocation>
        <location evidence="1">Nucleus</location>
    </subcellularLocation>
</comment>
<evidence type="ECO:0000259" key="4">
    <source>
        <dbReference type="PROSITE" id="PS51031"/>
    </source>
</evidence>
<dbReference type="GO" id="GO:0005667">
    <property type="term" value="C:transcription regulator complex"/>
    <property type="evidence" value="ECO:0007669"/>
    <property type="project" value="TreeGrafter"/>
</dbReference>
<accession>A0AAV1L6E7</accession>
<gene>
    <name evidence="5" type="ORF">PARMNEM_LOCUS10407</name>
</gene>
<dbReference type="PROSITE" id="PS51029">
    <property type="entry name" value="MADF"/>
    <property type="match status" value="1"/>
</dbReference>
<organism evidence="5 6">
    <name type="scientific">Parnassius mnemosyne</name>
    <name type="common">clouded apollo</name>
    <dbReference type="NCBI Taxonomy" id="213953"/>
    <lineage>
        <taxon>Eukaryota</taxon>
        <taxon>Metazoa</taxon>
        <taxon>Ecdysozoa</taxon>
        <taxon>Arthropoda</taxon>
        <taxon>Hexapoda</taxon>
        <taxon>Insecta</taxon>
        <taxon>Pterygota</taxon>
        <taxon>Neoptera</taxon>
        <taxon>Endopterygota</taxon>
        <taxon>Lepidoptera</taxon>
        <taxon>Glossata</taxon>
        <taxon>Ditrysia</taxon>
        <taxon>Papilionoidea</taxon>
        <taxon>Papilionidae</taxon>
        <taxon>Parnassiinae</taxon>
        <taxon>Parnassini</taxon>
        <taxon>Parnassius</taxon>
        <taxon>Driopa</taxon>
    </lineage>
</organism>
<dbReference type="GO" id="GO:0005634">
    <property type="term" value="C:nucleus"/>
    <property type="evidence" value="ECO:0007669"/>
    <property type="project" value="UniProtKB-SubCell"/>
</dbReference>
<evidence type="ECO:0000313" key="5">
    <source>
        <dbReference type="EMBL" id="CAK1589984.1"/>
    </source>
</evidence>
<dbReference type="Proteomes" id="UP001314205">
    <property type="component" value="Unassembled WGS sequence"/>
</dbReference>